<dbReference type="InterPro" id="IPR046820">
    <property type="entry name" value="MmeI_TRD"/>
</dbReference>
<evidence type="ECO:0000313" key="10">
    <source>
        <dbReference type="EMBL" id="HAU2395184.1"/>
    </source>
</evidence>
<feature type="domain" description="MmeI-like target recognition" evidence="7">
    <location>
        <begin position="597"/>
        <end position="800"/>
    </location>
</feature>
<dbReference type="SUPFAM" id="SSF53335">
    <property type="entry name" value="S-adenosyl-L-methionine-dependent methyltransferases"/>
    <property type="match status" value="1"/>
</dbReference>
<dbReference type="Pfam" id="PF20466">
    <property type="entry name" value="MmeI_TRD"/>
    <property type="match status" value="1"/>
</dbReference>
<feature type="domain" description="MmeI-like N-terminal" evidence="5">
    <location>
        <begin position="21"/>
        <end position="161"/>
    </location>
</feature>
<keyword evidence="2 10" id="KW-0489">Methyltransferase</keyword>
<reference evidence="10" key="1">
    <citation type="journal article" date="2018" name="Genome Biol.">
        <title>SKESA: strategic k-mer extension for scrupulous assemblies.</title>
        <authorList>
            <person name="Souvorov A."/>
            <person name="Agarwala R."/>
            <person name="Lipman D.J."/>
        </authorList>
    </citation>
    <scope>NUCLEOTIDE SEQUENCE</scope>
    <source>
        <strain evidence="10">CL18-200174</strain>
    </source>
</reference>
<dbReference type="InterPro" id="IPR046817">
    <property type="entry name" value="MmeI_N"/>
</dbReference>
<dbReference type="GO" id="GO:0032259">
    <property type="term" value="P:methylation"/>
    <property type="evidence" value="ECO:0007669"/>
    <property type="project" value="UniProtKB-KW"/>
</dbReference>
<dbReference type="Pfam" id="PF20464">
    <property type="entry name" value="MmeI_N"/>
    <property type="match status" value="1"/>
</dbReference>
<dbReference type="InterPro" id="IPR046816">
    <property type="entry name" value="MmeI_Mtase"/>
</dbReference>
<sequence length="888" mass="103042">MNRAQIKESISVLVPHFCDKESIFQLLLAYGIPKSRVERLKNNKLNLSKRSDQIILRNKIFCQIVSKEKLNSTFIILKNSLSTYKYNPRFIIVTDFQRILAEDTVQKSVLDIDIEDLNKKFEFFLPLCSGRSNFIKIDKNEEKIDLKAASHILNIYNHIVKENGFEINRVSLNLNRFFSRLLYCFFAEDTGLFSPKNIFTNSIGKNTEESGDDLNFFFKELFDVLNKPKNEREIYHDFRDNFDYVNGGLFEAPHEKIKFTSKIRKLIIEAGGLEWSDISPDIFGSMIQTINRPDQSMHFTSQENILKLIKPLFLDELYNELEQINEAEKLEAFLNRLENIVIFDPACGSGNFLIISYKNLRKLEMEILKRLKQISSYKIEAFSRVKLSQFYGIELEQFACEVAKSSLWISEHQLNLKFKKELGLEIKSLPLKDSGNIICGNATNENWDLICPKSTEKEIYIVGNPPYLGSRNQKTCHKNDMKAVFKKNYKSLDYIACWLFKAAEYIKNGQAEAAFVSTNSICQGEQVGLLWPLILRDNIRIKFAHQSFKWTNPAKHNAGVTCVIVGLTNDSSKKKTLISALNDSETVDNITPYLTSGKTIYVNRRPKPLSNHLPEMIYGNMPLEGNHLKLTAIEKDEMVSQNPEVEKFIRPLIGGDEFIKRKDRWCLWINEEDVNEAFQIPAIQTRINKVKKFRESGGEVARSLIDRSYQFRYRHTAKSHLILVPCTSSEKRNYLPCGIFPSNYITLNSAHVIYDSEIWIFGVLSSRMHMIWTYAVAGRLESRIRYSSALCYNTFPLPELSENQKNSIQNHTYCIIEEREKHPEMIIADLYDPETMPQALLDAHCSLDQIVEKCYRSQSFINDEERLEYLLYLYEELILEEKMRSENA</sequence>
<evidence type="ECO:0000259" key="6">
    <source>
        <dbReference type="Pfam" id="PF20465"/>
    </source>
</evidence>
<dbReference type="AlphaFoldDB" id="A0AAN5SWK7"/>
<dbReference type="PANTHER" id="PTHR33841">
    <property type="entry name" value="DNA METHYLTRANSFERASE YEEA-RELATED"/>
    <property type="match status" value="1"/>
</dbReference>
<dbReference type="InterPro" id="IPR046818">
    <property type="entry name" value="MmeI_C"/>
</dbReference>
<name>A0AAN5SWK7_LEGPN</name>
<dbReference type="GO" id="GO:0009007">
    <property type="term" value="F:site-specific DNA-methyltransferase (adenine-specific) activity"/>
    <property type="evidence" value="ECO:0007669"/>
    <property type="project" value="UniProtKB-EC"/>
</dbReference>
<feature type="domain" description="MmeI-like C-terminal" evidence="8">
    <location>
        <begin position="802"/>
        <end position="877"/>
    </location>
</feature>
<evidence type="ECO:0000256" key="4">
    <source>
        <dbReference type="ARBA" id="ARBA00047942"/>
    </source>
</evidence>
<evidence type="ECO:0000259" key="9">
    <source>
        <dbReference type="Pfam" id="PF20473"/>
    </source>
</evidence>
<proteinExistence type="predicted"/>
<evidence type="ECO:0000259" key="8">
    <source>
        <dbReference type="Pfam" id="PF20467"/>
    </source>
</evidence>
<feature type="domain" description="MmeI-like helicase spacer" evidence="6">
    <location>
        <begin position="173"/>
        <end position="250"/>
    </location>
</feature>
<evidence type="ECO:0000256" key="1">
    <source>
        <dbReference type="ARBA" id="ARBA00011900"/>
    </source>
</evidence>
<dbReference type="Gene3D" id="3.40.50.150">
    <property type="entry name" value="Vaccinia Virus protein VP39"/>
    <property type="match status" value="1"/>
</dbReference>
<evidence type="ECO:0000256" key="2">
    <source>
        <dbReference type="ARBA" id="ARBA00022603"/>
    </source>
</evidence>
<dbReference type="Pfam" id="PF20467">
    <property type="entry name" value="MmeI_C"/>
    <property type="match status" value="1"/>
</dbReference>
<comment type="catalytic activity">
    <reaction evidence="4">
        <text>a 2'-deoxyadenosine in DNA + S-adenosyl-L-methionine = an N(6)-methyl-2'-deoxyadenosine in DNA + S-adenosyl-L-homocysteine + H(+)</text>
        <dbReference type="Rhea" id="RHEA:15197"/>
        <dbReference type="Rhea" id="RHEA-COMP:12418"/>
        <dbReference type="Rhea" id="RHEA-COMP:12419"/>
        <dbReference type="ChEBI" id="CHEBI:15378"/>
        <dbReference type="ChEBI" id="CHEBI:57856"/>
        <dbReference type="ChEBI" id="CHEBI:59789"/>
        <dbReference type="ChEBI" id="CHEBI:90615"/>
        <dbReference type="ChEBI" id="CHEBI:90616"/>
        <dbReference type="EC" id="2.1.1.72"/>
    </reaction>
</comment>
<dbReference type="InterPro" id="IPR050953">
    <property type="entry name" value="N4_N6_ade-DNA_methylase"/>
</dbReference>
<dbReference type="Pfam" id="PF20465">
    <property type="entry name" value="MmeI_hel"/>
    <property type="match status" value="1"/>
</dbReference>
<gene>
    <name evidence="10" type="ORF">JBK99_02400</name>
</gene>
<dbReference type="InterPro" id="IPR029063">
    <property type="entry name" value="SAM-dependent_MTases_sf"/>
</dbReference>
<dbReference type="InterPro" id="IPR046819">
    <property type="entry name" value="MmeI_hel"/>
</dbReference>
<feature type="domain" description="MmeI-like DNA-methyltransferase" evidence="9">
    <location>
        <begin position="324"/>
        <end position="577"/>
    </location>
</feature>
<reference evidence="10" key="2">
    <citation type="submission" date="2019-09" db="EMBL/GenBank/DDBJ databases">
        <authorList>
            <consortium name="NCBI Pathogen Detection Project"/>
        </authorList>
    </citation>
    <scope>NUCLEOTIDE SEQUENCE</scope>
    <source>
        <strain evidence="10">CL18-200174</strain>
    </source>
</reference>
<protein>
    <recommendedName>
        <fullName evidence="1">site-specific DNA-methyltransferase (adenine-specific)</fullName>
        <ecNumber evidence="1">2.1.1.72</ecNumber>
    </recommendedName>
</protein>
<organism evidence="10 11">
    <name type="scientific">Legionella pneumophila</name>
    <dbReference type="NCBI Taxonomy" id="446"/>
    <lineage>
        <taxon>Bacteria</taxon>
        <taxon>Pseudomonadati</taxon>
        <taxon>Pseudomonadota</taxon>
        <taxon>Gammaproteobacteria</taxon>
        <taxon>Legionellales</taxon>
        <taxon>Legionellaceae</taxon>
        <taxon>Legionella</taxon>
    </lineage>
</organism>
<dbReference type="PANTHER" id="PTHR33841:SF1">
    <property type="entry name" value="DNA METHYLTRANSFERASE A"/>
    <property type="match status" value="1"/>
</dbReference>
<evidence type="ECO:0000313" key="11">
    <source>
        <dbReference type="Proteomes" id="UP000863577"/>
    </source>
</evidence>
<keyword evidence="3" id="KW-0808">Transferase</keyword>
<dbReference type="RefSeq" id="WP_061716570.1">
    <property type="nucleotide sequence ID" value="NZ_CAXYJH010000015.1"/>
</dbReference>
<evidence type="ECO:0000259" key="7">
    <source>
        <dbReference type="Pfam" id="PF20466"/>
    </source>
</evidence>
<dbReference type="Proteomes" id="UP000863577">
    <property type="component" value="Unassembled WGS sequence"/>
</dbReference>
<comment type="caution">
    <text evidence="10">The sequence shown here is derived from an EMBL/GenBank/DDBJ whole genome shotgun (WGS) entry which is preliminary data.</text>
</comment>
<accession>A0AAN5SWK7</accession>
<dbReference type="EC" id="2.1.1.72" evidence="1"/>
<dbReference type="Pfam" id="PF20473">
    <property type="entry name" value="MmeI_Mtase"/>
    <property type="match status" value="1"/>
</dbReference>
<evidence type="ECO:0000256" key="3">
    <source>
        <dbReference type="ARBA" id="ARBA00022679"/>
    </source>
</evidence>
<dbReference type="EMBL" id="DACWOD010000002">
    <property type="protein sequence ID" value="HAU2395184.1"/>
    <property type="molecule type" value="Genomic_DNA"/>
</dbReference>
<evidence type="ECO:0000259" key="5">
    <source>
        <dbReference type="Pfam" id="PF20464"/>
    </source>
</evidence>